<dbReference type="PANTHER" id="PTHR10527">
    <property type="entry name" value="IMPORTIN BETA"/>
    <property type="match status" value="1"/>
</dbReference>
<dbReference type="InterPro" id="IPR040122">
    <property type="entry name" value="Importin_beta"/>
</dbReference>
<dbReference type="InterPro" id="IPR016024">
    <property type="entry name" value="ARM-type_fold"/>
</dbReference>
<evidence type="ECO:0000256" key="5">
    <source>
        <dbReference type="ARBA" id="ARBA00022737"/>
    </source>
</evidence>
<dbReference type="Gene3D" id="1.25.10.10">
    <property type="entry name" value="Leucine-rich Repeat Variant"/>
    <property type="match status" value="1"/>
</dbReference>
<dbReference type="InterPro" id="IPR011989">
    <property type="entry name" value="ARM-like"/>
</dbReference>
<keyword evidence="6" id="KW-0653">Protein transport</keyword>
<dbReference type="Pfam" id="PF13513">
    <property type="entry name" value="HEAT_EZ"/>
    <property type="match status" value="1"/>
</dbReference>
<evidence type="ECO:0000256" key="1">
    <source>
        <dbReference type="ARBA" id="ARBA00004123"/>
    </source>
</evidence>
<name>A0A1B9H3U8_9TREE</name>
<dbReference type="GO" id="GO:0005634">
    <property type="term" value="C:nucleus"/>
    <property type="evidence" value="ECO:0007669"/>
    <property type="project" value="UniProtKB-SubCell"/>
</dbReference>
<dbReference type="OrthoDB" id="543373at2759"/>
<sequence>MSTEHLLSDIGVVLEALMGTEDEPRQEAEKHLRRLTIDQPSEIMLVLAQIGAQGVGGFQLDHRLLSLILLKRLAFKPLPGLFLNSTSQLATAPFDVVRESTRTRIETVLTAGLKDEMDVRMRKGLGNCAAGWAQESSRRHRPLLPLPPVLLDLTSSPHPFHRFTPFQLLDMTPTLLVDSVSDPLPAPQLAHILLAGVNDPSVDVRVEALKAVRSVLMEGVTGKEREEIGPQLIYQAFASLSKLPTNLLSHALVPLVDLASVHPHLYVPSLSTILPGLLSMISPPNLSQTHQFSPYPPSQMDFESWEEIANPATEILLSLAELRSHQIQAWEDGRAGKELVGLLIGRQSVSFDLDCQDWLEATKLDEEDEEYPVFAEEALDRLGIALGGSTILPALSAQVQSLLQQEDWRCRYCALVAIAAVAEGCLEELQPRIRDVLAIISPTAKDPHPRVRYAFLQCLGQLCSDCEGTMQTQYANDVLQVCLGLLEDPVTRVRAHSSACLTNFFQDVELDAFASFLDPLVRSLLTQFQAGPLYIQEQVLATLSNAALAALEAFVPYYRDLMDLLLHTLANATGESQQKLQGRAMECASLTGSAVGKAIFAIDAVKLARLMITVQNSLTSDDKRSSYLMDAWTSLCQTLGDDFEPFLPVVIPPLLQAAAYTPPKSDAPLSSFEDSPTDIEDTLVASNTAEVDEKVQAFENLTLYAFTMRGKFQPWLMRAMELSLEGLVCAYSEGVREAAAFLVPGLLQVAKDARVWNDSPSNLIEVFQRVINAITKENDPAFLALLYKSFTDSLHVIALPLPLNLSSQLLKSTTAHLNAIHSARVDREAQAPYMDEGDREIFMEDQENEDSALDQIGSALEMVLKYDHATRGGGGGDAGAGPGDTGAGAGAGESGESLREQVKKIEGIRTAARSRGLKGEEYEG</sequence>
<keyword evidence="7" id="KW-0539">Nucleus</keyword>
<dbReference type="Pfam" id="PF25780">
    <property type="entry name" value="TPR_IPO5"/>
    <property type="match status" value="1"/>
</dbReference>
<keyword evidence="11" id="KW-1185">Reference proteome</keyword>
<dbReference type="SMART" id="SM01349">
    <property type="entry name" value="TOG"/>
    <property type="match status" value="1"/>
</dbReference>
<protein>
    <submittedName>
        <fullName evidence="10">Karyopherin/importin that interacts with the nuclear pore complex</fullName>
    </submittedName>
</protein>
<reference evidence="11" key="2">
    <citation type="submission" date="2013-12" db="EMBL/GenBank/DDBJ databases">
        <title>Evolution of pathogenesis and genome organization in the Tremellales.</title>
        <authorList>
            <person name="Cuomo C."/>
            <person name="Litvintseva A."/>
            <person name="Heitman J."/>
            <person name="Chen Y."/>
            <person name="Sun S."/>
            <person name="Springer D."/>
            <person name="Dromer F."/>
            <person name="Young S."/>
            <person name="Zeng Q."/>
            <person name="Chapman S."/>
            <person name="Gujja S."/>
            <person name="Saif S."/>
            <person name="Birren B."/>
        </authorList>
    </citation>
    <scope>NUCLEOTIDE SEQUENCE [LARGE SCALE GENOMIC DNA]</scope>
    <source>
        <strain evidence="11">BCC8398</strain>
    </source>
</reference>
<feature type="domain" description="TOG" evidence="9">
    <location>
        <begin position="377"/>
        <end position="594"/>
    </location>
</feature>
<keyword evidence="3" id="KW-0813">Transport</keyword>
<keyword evidence="4" id="KW-0963">Cytoplasm</keyword>
<evidence type="ECO:0000313" key="11">
    <source>
        <dbReference type="Proteomes" id="UP000092666"/>
    </source>
</evidence>
<dbReference type="InterPro" id="IPR041653">
    <property type="entry name" value="Importin_rep_4"/>
</dbReference>
<reference evidence="10 11" key="1">
    <citation type="submission" date="2013-07" db="EMBL/GenBank/DDBJ databases">
        <title>The Genome Sequence of Cryptococcus heveanensis BCC8398.</title>
        <authorList>
            <consortium name="The Broad Institute Genome Sequencing Platform"/>
            <person name="Cuomo C."/>
            <person name="Litvintseva A."/>
            <person name="Chen Y."/>
            <person name="Heitman J."/>
            <person name="Sun S."/>
            <person name="Springer D."/>
            <person name="Dromer F."/>
            <person name="Young S.K."/>
            <person name="Zeng Q."/>
            <person name="Gargeya S."/>
            <person name="Fitzgerald M."/>
            <person name="Abouelleil A."/>
            <person name="Alvarado L."/>
            <person name="Berlin A.M."/>
            <person name="Chapman S.B."/>
            <person name="Dewar J."/>
            <person name="Goldberg J."/>
            <person name="Griggs A."/>
            <person name="Gujja S."/>
            <person name="Hansen M."/>
            <person name="Howarth C."/>
            <person name="Imamovic A."/>
            <person name="Larimer J."/>
            <person name="McCowan C."/>
            <person name="Murphy C."/>
            <person name="Pearson M."/>
            <person name="Priest M."/>
            <person name="Roberts A."/>
            <person name="Saif S."/>
            <person name="Shea T."/>
            <person name="Sykes S."/>
            <person name="Wortman J."/>
            <person name="Nusbaum C."/>
            <person name="Birren B."/>
        </authorList>
    </citation>
    <scope>NUCLEOTIDE SEQUENCE [LARGE SCALE GENOMIC DNA]</scope>
    <source>
        <strain evidence="10 11">BCC8398</strain>
    </source>
</reference>
<evidence type="ECO:0000256" key="6">
    <source>
        <dbReference type="ARBA" id="ARBA00022927"/>
    </source>
</evidence>
<evidence type="ECO:0000256" key="7">
    <source>
        <dbReference type="ARBA" id="ARBA00023242"/>
    </source>
</evidence>
<dbReference type="InterPro" id="IPR057672">
    <property type="entry name" value="TPR_IPO4/5"/>
</dbReference>
<feature type="compositionally biased region" description="Basic and acidic residues" evidence="8">
    <location>
        <begin position="896"/>
        <end position="907"/>
    </location>
</feature>
<evidence type="ECO:0000259" key="9">
    <source>
        <dbReference type="SMART" id="SM01349"/>
    </source>
</evidence>
<dbReference type="SUPFAM" id="SSF48371">
    <property type="entry name" value="ARM repeat"/>
    <property type="match status" value="1"/>
</dbReference>
<gene>
    <name evidence="10" type="ORF">I316_00170</name>
</gene>
<evidence type="ECO:0000256" key="4">
    <source>
        <dbReference type="ARBA" id="ARBA00022490"/>
    </source>
</evidence>
<dbReference type="GO" id="GO:0006606">
    <property type="term" value="P:protein import into nucleus"/>
    <property type="evidence" value="ECO:0007669"/>
    <property type="project" value="InterPro"/>
</dbReference>
<evidence type="ECO:0000256" key="8">
    <source>
        <dbReference type="SAM" id="MobiDB-lite"/>
    </source>
</evidence>
<accession>A0A1B9H3U8</accession>
<dbReference type="EMBL" id="KI669492">
    <property type="protein sequence ID" value="OCF37946.1"/>
    <property type="molecule type" value="Genomic_DNA"/>
</dbReference>
<keyword evidence="5" id="KW-0677">Repeat</keyword>
<dbReference type="Proteomes" id="UP000092666">
    <property type="component" value="Unassembled WGS sequence"/>
</dbReference>
<organism evidence="10 11">
    <name type="scientific">Kwoniella heveanensis BCC8398</name>
    <dbReference type="NCBI Taxonomy" id="1296120"/>
    <lineage>
        <taxon>Eukaryota</taxon>
        <taxon>Fungi</taxon>
        <taxon>Dikarya</taxon>
        <taxon>Basidiomycota</taxon>
        <taxon>Agaricomycotina</taxon>
        <taxon>Tremellomycetes</taxon>
        <taxon>Tremellales</taxon>
        <taxon>Cryptococcaceae</taxon>
        <taxon>Kwoniella</taxon>
    </lineage>
</organism>
<dbReference type="InterPro" id="IPR034085">
    <property type="entry name" value="TOG"/>
</dbReference>
<feature type="region of interest" description="Disordered" evidence="8">
    <location>
        <begin position="873"/>
        <end position="924"/>
    </location>
</feature>
<dbReference type="Pfam" id="PF18808">
    <property type="entry name" value="Importin_rep_4"/>
    <property type="match status" value="1"/>
</dbReference>
<dbReference type="STRING" id="1296120.A0A1B9H3U8"/>
<evidence type="ECO:0000313" key="10">
    <source>
        <dbReference type="EMBL" id="OCF37946.1"/>
    </source>
</evidence>
<comment type="subcellular location">
    <subcellularLocation>
        <location evidence="2">Cytoplasm</location>
    </subcellularLocation>
    <subcellularLocation>
        <location evidence="1">Nucleus</location>
    </subcellularLocation>
</comment>
<dbReference type="GO" id="GO:0005737">
    <property type="term" value="C:cytoplasm"/>
    <property type="evidence" value="ECO:0007669"/>
    <property type="project" value="UniProtKB-SubCell"/>
</dbReference>
<evidence type="ECO:0000256" key="2">
    <source>
        <dbReference type="ARBA" id="ARBA00004496"/>
    </source>
</evidence>
<dbReference type="AlphaFoldDB" id="A0A1B9H3U8"/>
<evidence type="ECO:0000256" key="3">
    <source>
        <dbReference type="ARBA" id="ARBA00022448"/>
    </source>
</evidence>
<proteinExistence type="predicted"/>
<feature type="compositionally biased region" description="Gly residues" evidence="8">
    <location>
        <begin position="873"/>
        <end position="893"/>
    </location>
</feature>